<proteinExistence type="predicted"/>
<organism evidence="1 2">
    <name type="scientific">Acanthoscelides obtectus</name>
    <name type="common">Bean weevil</name>
    <name type="synonym">Bruchus obtectus</name>
    <dbReference type="NCBI Taxonomy" id="200917"/>
    <lineage>
        <taxon>Eukaryota</taxon>
        <taxon>Metazoa</taxon>
        <taxon>Ecdysozoa</taxon>
        <taxon>Arthropoda</taxon>
        <taxon>Hexapoda</taxon>
        <taxon>Insecta</taxon>
        <taxon>Pterygota</taxon>
        <taxon>Neoptera</taxon>
        <taxon>Endopterygota</taxon>
        <taxon>Coleoptera</taxon>
        <taxon>Polyphaga</taxon>
        <taxon>Cucujiformia</taxon>
        <taxon>Chrysomeloidea</taxon>
        <taxon>Chrysomelidae</taxon>
        <taxon>Bruchinae</taxon>
        <taxon>Bruchini</taxon>
        <taxon>Acanthoscelides</taxon>
    </lineage>
</organism>
<dbReference type="AlphaFoldDB" id="A0A9P0KC71"/>
<dbReference type="EMBL" id="CAKOFQ010006766">
    <property type="protein sequence ID" value="CAH1969766.1"/>
    <property type="molecule type" value="Genomic_DNA"/>
</dbReference>
<gene>
    <name evidence="1" type="ORF">ACAOBT_LOCUS8538</name>
</gene>
<keyword evidence="2" id="KW-1185">Reference proteome</keyword>
<evidence type="ECO:0000313" key="2">
    <source>
        <dbReference type="Proteomes" id="UP001152888"/>
    </source>
</evidence>
<comment type="caution">
    <text evidence="1">The sequence shown here is derived from an EMBL/GenBank/DDBJ whole genome shotgun (WGS) entry which is preliminary data.</text>
</comment>
<sequence length="29" mass="3744">MYYQFSVKAHHQFKYFCLWFPQLPFFIVK</sequence>
<name>A0A9P0KC71_ACAOB</name>
<evidence type="ECO:0000313" key="1">
    <source>
        <dbReference type="EMBL" id="CAH1969766.1"/>
    </source>
</evidence>
<dbReference type="Proteomes" id="UP001152888">
    <property type="component" value="Unassembled WGS sequence"/>
</dbReference>
<reference evidence="1" key="1">
    <citation type="submission" date="2022-03" db="EMBL/GenBank/DDBJ databases">
        <authorList>
            <person name="Sayadi A."/>
        </authorList>
    </citation>
    <scope>NUCLEOTIDE SEQUENCE</scope>
</reference>
<protein>
    <submittedName>
        <fullName evidence="1">Uncharacterized protein</fullName>
    </submittedName>
</protein>
<accession>A0A9P0KC71</accession>